<name>A0A0B7F8Z6_THACB</name>
<feature type="compositionally biased region" description="Low complexity" evidence="1">
    <location>
        <begin position="30"/>
        <end position="53"/>
    </location>
</feature>
<proteinExistence type="predicted"/>
<feature type="compositionally biased region" description="Polar residues" evidence="1">
    <location>
        <begin position="106"/>
        <end position="138"/>
    </location>
</feature>
<evidence type="ECO:0000313" key="3">
    <source>
        <dbReference type="Proteomes" id="UP000059188"/>
    </source>
</evidence>
<protein>
    <submittedName>
        <fullName evidence="2">Uncharacterized protein</fullName>
    </submittedName>
</protein>
<evidence type="ECO:0000256" key="1">
    <source>
        <dbReference type="SAM" id="MobiDB-lite"/>
    </source>
</evidence>
<dbReference type="Proteomes" id="UP000059188">
    <property type="component" value="Unassembled WGS sequence"/>
</dbReference>
<accession>A0A0B7F8Z6</accession>
<keyword evidence="3" id="KW-1185">Reference proteome</keyword>
<reference evidence="2 3" key="1">
    <citation type="submission" date="2014-11" db="EMBL/GenBank/DDBJ databases">
        <authorList>
            <person name="Wibberg Daniel"/>
        </authorList>
    </citation>
    <scope>NUCLEOTIDE SEQUENCE [LARGE SCALE GENOMIC DNA]</scope>
    <source>
        <strain evidence="2">Rhizoctonia solani AG1-IB 7/3/14</strain>
    </source>
</reference>
<sequence length="138" mass="13811">MKGKSTGPRVYPRVAIRLPDSTGTYNAPVGAAYDAAPSGSYGASAPGPYGSAGFNLPSTHPTHPYGAPPASTSGPYGAPPTPSGPYGTPPAPVSPYVPPSTPSTIKPRTSYGSQGVYNPSVLPGQQASHGAPTQPTYS</sequence>
<dbReference type="EMBL" id="LN679219">
    <property type="protein sequence ID" value="CEL53384.1"/>
    <property type="molecule type" value="Genomic_DNA"/>
</dbReference>
<dbReference type="STRING" id="1108050.A0A0B7F8Z6"/>
<gene>
    <name evidence="2" type="ORF">RSOLAG1IB_11316</name>
</gene>
<organism evidence="2 3">
    <name type="scientific">Thanatephorus cucumeris (strain AG1-IB / isolate 7/3/14)</name>
    <name type="common">Lettuce bottom rot fungus</name>
    <name type="synonym">Rhizoctonia solani</name>
    <dbReference type="NCBI Taxonomy" id="1108050"/>
    <lineage>
        <taxon>Eukaryota</taxon>
        <taxon>Fungi</taxon>
        <taxon>Dikarya</taxon>
        <taxon>Basidiomycota</taxon>
        <taxon>Agaricomycotina</taxon>
        <taxon>Agaricomycetes</taxon>
        <taxon>Cantharellales</taxon>
        <taxon>Ceratobasidiaceae</taxon>
        <taxon>Rhizoctonia</taxon>
        <taxon>Rhizoctonia solani AG-1</taxon>
    </lineage>
</organism>
<dbReference type="AlphaFoldDB" id="A0A0B7F8Z6"/>
<evidence type="ECO:0000313" key="2">
    <source>
        <dbReference type="EMBL" id="CEL53384.1"/>
    </source>
</evidence>
<feature type="compositionally biased region" description="Pro residues" evidence="1">
    <location>
        <begin position="77"/>
        <end position="101"/>
    </location>
</feature>
<feature type="region of interest" description="Disordered" evidence="1">
    <location>
        <begin position="20"/>
        <end position="138"/>
    </location>
</feature>